<dbReference type="PANTHER" id="PTHR47370">
    <property type="entry name" value="ACYL-COA N-ACYLTRANSFERASES (NAT) SUPERFAMILY PROTEIN"/>
    <property type="match status" value="1"/>
</dbReference>
<gene>
    <name evidence="3" type="primary">LOC107411499</name>
</gene>
<dbReference type="PROSITE" id="PS51186">
    <property type="entry name" value="GNAT"/>
    <property type="match status" value="1"/>
</dbReference>
<dbReference type="InterPro" id="IPR052810">
    <property type="entry name" value="Plant_NAT"/>
</dbReference>
<dbReference type="RefSeq" id="XP_015874583.1">
    <property type="nucleotide sequence ID" value="XM_016019097.4"/>
</dbReference>
<dbReference type="InterPro" id="IPR000182">
    <property type="entry name" value="GNAT_dom"/>
</dbReference>
<dbReference type="Pfam" id="PF00583">
    <property type="entry name" value="Acetyltransf_1"/>
    <property type="match status" value="1"/>
</dbReference>
<dbReference type="InParanoid" id="A0A6P3ZAV8"/>
<feature type="domain" description="N-acetyltransferase" evidence="1">
    <location>
        <begin position="6"/>
        <end position="169"/>
    </location>
</feature>
<sequence>MGFKEAIIRSYDREADRARVEDLERRSEVGPAERLFLFTDTLGDPICRIRNSPMYNMLVAELNSELVGVIQGSIKAVTVHHHNPPKDVAKVGYILGLRVAPLHRRKGIGSSLVCAMEQWFLAHEVEYSYMATDKHNEASVKLFVHKLGYHKFRTPSILVNAVRYNRSSHISSNVEIAKLKLEESEAIYRKLMDKMEFFPQDIDQILRNKLSLGTWVAYQRGKSWSEGQVPDSWAMVSVWNSGELFKLRLGDAPLSCLMYTKSSRLIDRYLPCFGLVPSIPDFFEPFGFYFMYGIHHEGPLSGKLVRSLCNFVHNMAKETTGDCKVVVTEIGDHQHILRHHIPHWKLLSPEDLWCVKALKNNDAKNNLFESTKTPPTRALFVDPREV</sequence>
<dbReference type="GeneID" id="107411499"/>
<name>A0A6P3ZAV8_ZIZJJ</name>
<dbReference type="InterPro" id="IPR016181">
    <property type="entry name" value="Acyl_CoA_acyltransferase"/>
</dbReference>
<evidence type="ECO:0000313" key="3">
    <source>
        <dbReference type="RefSeq" id="XP_015874583.1"/>
    </source>
</evidence>
<accession>A0A6P3ZAV8</accession>
<dbReference type="Proteomes" id="UP001652623">
    <property type="component" value="Chromosome 10"/>
</dbReference>
<organism evidence="2 3">
    <name type="scientific">Ziziphus jujuba</name>
    <name type="common">Chinese jujube</name>
    <name type="synonym">Ziziphus sativa</name>
    <dbReference type="NCBI Taxonomy" id="326968"/>
    <lineage>
        <taxon>Eukaryota</taxon>
        <taxon>Viridiplantae</taxon>
        <taxon>Streptophyta</taxon>
        <taxon>Embryophyta</taxon>
        <taxon>Tracheophyta</taxon>
        <taxon>Spermatophyta</taxon>
        <taxon>Magnoliopsida</taxon>
        <taxon>eudicotyledons</taxon>
        <taxon>Gunneridae</taxon>
        <taxon>Pentapetalae</taxon>
        <taxon>rosids</taxon>
        <taxon>fabids</taxon>
        <taxon>Rosales</taxon>
        <taxon>Rhamnaceae</taxon>
        <taxon>Paliureae</taxon>
        <taxon>Ziziphus</taxon>
    </lineage>
</organism>
<dbReference type="Gene3D" id="3.40.630.30">
    <property type="match status" value="1"/>
</dbReference>
<dbReference type="AlphaFoldDB" id="A0A6P3ZAV8"/>
<dbReference type="PANTHER" id="PTHR47370:SF1">
    <property type="entry name" value="ACYL-COA N-ACYLTRANSFERASES (NAT) SUPERFAMILY PROTEIN"/>
    <property type="match status" value="1"/>
</dbReference>
<dbReference type="SUPFAM" id="SSF55729">
    <property type="entry name" value="Acyl-CoA N-acyltransferases (Nat)"/>
    <property type="match status" value="1"/>
</dbReference>
<dbReference type="CDD" id="cd04301">
    <property type="entry name" value="NAT_SF"/>
    <property type="match status" value="1"/>
</dbReference>
<keyword evidence="2" id="KW-1185">Reference proteome</keyword>
<reference evidence="3" key="1">
    <citation type="submission" date="2025-08" db="UniProtKB">
        <authorList>
            <consortium name="RefSeq"/>
        </authorList>
    </citation>
    <scope>IDENTIFICATION</scope>
    <source>
        <tissue evidence="3">Seedling</tissue>
    </source>
</reference>
<protein>
    <submittedName>
        <fullName evidence="3">Probable N-acetyltransferase HLS1-like</fullName>
    </submittedName>
</protein>
<evidence type="ECO:0000313" key="2">
    <source>
        <dbReference type="Proteomes" id="UP001652623"/>
    </source>
</evidence>
<evidence type="ECO:0000259" key="1">
    <source>
        <dbReference type="PROSITE" id="PS51186"/>
    </source>
</evidence>
<dbReference type="KEGG" id="zju:107411499"/>
<dbReference type="FunCoup" id="A0A6P3ZAV8">
    <property type="interactions" value="14"/>
</dbReference>
<dbReference type="GO" id="GO:0016747">
    <property type="term" value="F:acyltransferase activity, transferring groups other than amino-acyl groups"/>
    <property type="evidence" value="ECO:0007669"/>
    <property type="project" value="InterPro"/>
</dbReference>
<proteinExistence type="predicted"/>